<comment type="similarity">
    <text evidence="2">Belongs to the ATPase delta chain family.</text>
</comment>
<keyword evidence="8" id="KW-0934">Plastid</keyword>
<dbReference type="GO" id="GO:0046933">
    <property type="term" value="F:proton-transporting ATP synthase activity, rotational mechanism"/>
    <property type="evidence" value="ECO:0007669"/>
    <property type="project" value="InterPro"/>
</dbReference>
<accession>A0A4D6UW37</accession>
<dbReference type="Pfam" id="PF00213">
    <property type="entry name" value="OSCP"/>
    <property type="match status" value="1"/>
</dbReference>
<evidence type="ECO:0000256" key="2">
    <source>
        <dbReference type="ARBA" id="ARBA00007046"/>
    </source>
</evidence>
<evidence type="ECO:0000256" key="6">
    <source>
        <dbReference type="ARBA" id="ARBA00023136"/>
    </source>
</evidence>
<dbReference type="InterPro" id="IPR026015">
    <property type="entry name" value="ATP_synth_OSCP/delta_N_sf"/>
</dbReference>
<evidence type="ECO:0000256" key="1">
    <source>
        <dbReference type="ARBA" id="ARBA00004370"/>
    </source>
</evidence>
<sequence length="184" mass="20532">MSNQSFKEKIAVPYAEALINHAQSVNLIDETTKDVSSVSTVLLKSEDLQVFLSNPLIGGFLKKNVLKQLFENQIHSSVINFLFILVDKRRISCLNIITEKYLNLVNVLESTTSAELYSAVDINEMQQESLIQKIKSMTNSTKVKLVMHKDADLMGGFILKIGSKIVDASLAGKLKSMSFYLNTN</sequence>
<geneLocation type="plastid" evidence="8"/>
<reference evidence="8" key="2">
    <citation type="journal article" date="2019" name="Phycologia">
        <title>The phylogenetic position of the morphologically unusual Pleurostichidium falkenbergii (Rhodomelaceae, Rhodophyta) based on plastid phylogenomics.</title>
        <authorList>
            <person name="Pasella M.M."/>
            <person name="Verbruggen H."/>
            <person name="Nelson W.A."/>
            <person name="Diaz-Tapia P."/>
        </authorList>
    </citation>
    <scope>NUCLEOTIDE SEQUENCE</scope>
</reference>
<dbReference type="GeneID" id="40488249"/>
<dbReference type="GO" id="GO:0016020">
    <property type="term" value="C:membrane"/>
    <property type="evidence" value="ECO:0007669"/>
    <property type="project" value="UniProtKB-SubCell"/>
</dbReference>
<evidence type="ECO:0000256" key="4">
    <source>
        <dbReference type="ARBA" id="ARBA00022781"/>
    </source>
</evidence>
<evidence type="ECO:0000256" key="3">
    <source>
        <dbReference type="ARBA" id="ARBA00022448"/>
    </source>
</evidence>
<comment type="subcellular location">
    <subcellularLocation>
        <location evidence="1">Membrane</location>
    </subcellularLocation>
</comment>
<dbReference type="PRINTS" id="PR00125">
    <property type="entry name" value="ATPASEDELTA"/>
</dbReference>
<dbReference type="SUPFAM" id="SSF47928">
    <property type="entry name" value="N-terminal domain of the delta subunit of the F1F0-ATP synthase"/>
    <property type="match status" value="1"/>
</dbReference>
<reference evidence="8" key="1">
    <citation type="submission" date="2018-09" db="EMBL/GenBank/DDBJ databases">
        <authorList>
            <person name="Pasella M."/>
            <person name="Verbruggen H."/>
            <person name="Nelson W.A."/>
            <person name="Diaz-Tapia P."/>
        </authorList>
    </citation>
    <scope>NUCLEOTIDE SEQUENCE</scope>
</reference>
<dbReference type="InterPro" id="IPR000711">
    <property type="entry name" value="ATPase_OSCP/dsu"/>
</dbReference>
<protein>
    <submittedName>
        <fullName evidence="8">ATP synthase CF1 subunit delta</fullName>
    </submittedName>
</protein>
<proteinExistence type="inferred from homology"/>
<keyword evidence="3" id="KW-0813">Transport</keyword>
<evidence type="ECO:0000256" key="7">
    <source>
        <dbReference type="ARBA" id="ARBA00023310"/>
    </source>
</evidence>
<gene>
    <name evidence="8" type="primary">atpD</name>
</gene>
<dbReference type="Gene3D" id="1.10.520.20">
    <property type="entry name" value="N-terminal domain of the delta subunit of the F1F0-ATP synthase"/>
    <property type="match status" value="1"/>
</dbReference>
<dbReference type="PANTHER" id="PTHR11910">
    <property type="entry name" value="ATP SYNTHASE DELTA CHAIN"/>
    <property type="match status" value="1"/>
</dbReference>
<dbReference type="RefSeq" id="YP_009654360.1">
    <property type="nucleotide sequence ID" value="NC_042794.1"/>
</dbReference>
<keyword evidence="5" id="KW-0406">Ion transport</keyword>
<dbReference type="HAMAP" id="MF_01416">
    <property type="entry name" value="ATP_synth_delta_bact"/>
    <property type="match status" value="1"/>
</dbReference>
<dbReference type="AlphaFoldDB" id="A0A4D6UW37"/>
<dbReference type="EMBL" id="MH853471">
    <property type="protein sequence ID" value="QCH39647.1"/>
    <property type="molecule type" value="Genomic_DNA"/>
</dbReference>
<evidence type="ECO:0000256" key="5">
    <source>
        <dbReference type="ARBA" id="ARBA00023065"/>
    </source>
</evidence>
<keyword evidence="4" id="KW-0375">Hydrogen ion transport</keyword>
<keyword evidence="7" id="KW-0066">ATP synthesis</keyword>
<organism evidence="8">
    <name type="scientific">Pleurostichidium falkenbergii</name>
    <dbReference type="NCBI Taxonomy" id="121064"/>
    <lineage>
        <taxon>Eukaryota</taxon>
        <taxon>Rhodophyta</taxon>
        <taxon>Florideophyceae</taxon>
        <taxon>Rhodymeniophycidae</taxon>
        <taxon>Ceramiales</taxon>
        <taxon>Rhodomelaceae</taxon>
        <taxon>Pleurostichidium</taxon>
    </lineage>
</organism>
<keyword evidence="6" id="KW-0472">Membrane</keyword>
<evidence type="ECO:0000313" key="8">
    <source>
        <dbReference type="EMBL" id="QCH39647.1"/>
    </source>
</evidence>
<dbReference type="NCBIfam" id="TIGR01145">
    <property type="entry name" value="ATP_synt_delta"/>
    <property type="match status" value="1"/>
</dbReference>
<name>A0A4D6UW37_9FLOR</name>